<dbReference type="NCBIfam" id="TIGR00254">
    <property type="entry name" value="GGDEF"/>
    <property type="match status" value="1"/>
</dbReference>
<name>Q1IU62_KORVE</name>
<dbReference type="SUPFAM" id="SSF55073">
    <property type="entry name" value="Nucleotide cyclase"/>
    <property type="match status" value="1"/>
</dbReference>
<keyword evidence="1" id="KW-0802">TPR repeat</keyword>
<dbReference type="SMART" id="SM00267">
    <property type="entry name" value="GGDEF"/>
    <property type="match status" value="1"/>
</dbReference>
<dbReference type="EnsemblBacteria" id="ABF39588">
    <property type="protein sequence ID" value="ABF39588"/>
    <property type="gene ID" value="Acid345_0583"/>
</dbReference>
<accession>Q1IU62</accession>
<dbReference type="Proteomes" id="UP000002432">
    <property type="component" value="Chromosome"/>
</dbReference>
<dbReference type="PROSITE" id="PS50005">
    <property type="entry name" value="TPR"/>
    <property type="match status" value="2"/>
</dbReference>
<organism evidence="3 4">
    <name type="scientific">Koribacter versatilis (strain Ellin345)</name>
    <dbReference type="NCBI Taxonomy" id="204669"/>
    <lineage>
        <taxon>Bacteria</taxon>
        <taxon>Pseudomonadati</taxon>
        <taxon>Acidobacteriota</taxon>
        <taxon>Terriglobia</taxon>
        <taxon>Terriglobales</taxon>
        <taxon>Candidatus Korobacteraceae</taxon>
        <taxon>Candidatus Korobacter</taxon>
    </lineage>
</organism>
<dbReference type="eggNOG" id="COG2203">
    <property type="taxonomic scope" value="Bacteria"/>
</dbReference>
<dbReference type="SMART" id="SM00028">
    <property type="entry name" value="TPR"/>
    <property type="match status" value="3"/>
</dbReference>
<dbReference type="STRING" id="204669.Acid345_0583"/>
<keyword evidence="4" id="KW-1185">Reference proteome</keyword>
<dbReference type="PANTHER" id="PTHR33121">
    <property type="entry name" value="CYCLIC DI-GMP PHOSPHODIESTERASE PDEF"/>
    <property type="match status" value="1"/>
</dbReference>
<dbReference type="InterPro" id="IPR043128">
    <property type="entry name" value="Rev_trsase/Diguanyl_cyclase"/>
</dbReference>
<dbReference type="Gene3D" id="3.30.70.270">
    <property type="match status" value="1"/>
</dbReference>
<dbReference type="SUPFAM" id="SSF48452">
    <property type="entry name" value="TPR-like"/>
    <property type="match status" value="2"/>
</dbReference>
<evidence type="ECO:0000313" key="3">
    <source>
        <dbReference type="EMBL" id="ABF39588.1"/>
    </source>
</evidence>
<dbReference type="SMART" id="SM00065">
    <property type="entry name" value="GAF"/>
    <property type="match status" value="1"/>
</dbReference>
<dbReference type="InterPro" id="IPR029016">
    <property type="entry name" value="GAF-like_dom_sf"/>
</dbReference>
<dbReference type="eggNOG" id="COG3706">
    <property type="taxonomic scope" value="Bacteria"/>
</dbReference>
<feature type="repeat" description="TPR" evidence="1">
    <location>
        <begin position="12"/>
        <end position="45"/>
    </location>
</feature>
<dbReference type="HOGENOM" id="CLU_329774_0_0_0"/>
<dbReference type="SUPFAM" id="SSF55781">
    <property type="entry name" value="GAF domain-like"/>
    <property type="match status" value="1"/>
</dbReference>
<dbReference type="InterPro" id="IPR050706">
    <property type="entry name" value="Cyclic-di-GMP_PDE-like"/>
</dbReference>
<protein>
    <submittedName>
        <fullName evidence="3">Diguanylate cyclase with GAF sensor</fullName>
    </submittedName>
</protein>
<dbReference type="Gene3D" id="3.30.450.40">
    <property type="match status" value="1"/>
</dbReference>
<dbReference type="Pfam" id="PF00990">
    <property type="entry name" value="GGDEF"/>
    <property type="match status" value="1"/>
</dbReference>
<evidence type="ECO:0000256" key="1">
    <source>
        <dbReference type="PROSITE-ProRule" id="PRU00339"/>
    </source>
</evidence>
<dbReference type="KEGG" id="aba:Acid345_0583"/>
<sequence length="870" mass="96001">MPKVHPVKMSDISKHLEKAEKYLQKGKHEDALEEYLQVLDEQPSNQGVRQTAAELCVSLGRTSDAATMFGQIFDSQCSIGDNARAVITYKKLVRVGKPSLQQMLQFAHIQERTNRKEALEAYVNLGSEYRTAGKLSDLLEVYRRISSLDPSIENYAQEGDLAAELDDPKTAAVSFVQAGILVEKSGGDASEWYEKAYHYDPTNPGAAFGHGHALLLRGEAEEAVTILEPLANYPSSPIEAREAYARALLLAGHLEKAEPVVWKLYEFDSRKLDDILELIGDYVDLQKTDNALRLTKKLEEQMSKTGRRREFVQIMQEMLEQKSPSIEFLYYMVELYNSNNREHDYCHTLLRLFELHYAAGEFLRAGDCLDRAAEVDPYEPGHTNRIEMLRGKLEDNRFNAIANRFGSVIKVEQQGGQSSNNNNISTHAASDNETTVLEDLILQSEIFMQYSMRSKAVERLERIHKLFPHEEERNEKLRSLYNNAGFFPQYSDHPSAQQMVVAPVTRGVDQQPAPPIPNAVAAENSVDNISRVTEITRNIYRQGNVKAVLFASVNDIGRHWNSSRCVAGLCSPGKPPSAALEYCAPGIPQSDVAAIVKLIGVLHPLAVAMGMVSISNARSAHELAPVHDVIETLGIESLLAVPLSEGDEQAGILILQQCTPRLWGQTDVVVLRTIADQMVLAVHNARLRSLVKNLAVTEEKSGLLKRSSYLDVLLSEVKRALQANAPVTLMLVEIGKAAGLIRDVGEAAVDSVLQQVGQVVQAHLRQNDVPVRYDLTQIAIVLSDTNDKNAFFVADKLRKVLGGTKIPGRDQALPISIGIAEAVMNPHYDPVDVVTEVINRLESALEAAKASGGNKSHSIAPAFLTAAAGD</sequence>
<dbReference type="InterPro" id="IPR019734">
    <property type="entry name" value="TPR_rpt"/>
</dbReference>
<dbReference type="PANTHER" id="PTHR33121:SF79">
    <property type="entry name" value="CYCLIC DI-GMP PHOSPHODIESTERASE PDED-RELATED"/>
    <property type="match status" value="1"/>
</dbReference>
<dbReference type="GO" id="GO:0071111">
    <property type="term" value="F:cyclic-guanylate-specific phosphodiesterase activity"/>
    <property type="evidence" value="ECO:0007669"/>
    <property type="project" value="InterPro"/>
</dbReference>
<feature type="domain" description="GGDEF" evidence="2">
    <location>
        <begin position="725"/>
        <end position="861"/>
    </location>
</feature>
<feature type="repeat" description="TPR" evidence="1">
    <location>
        <begin position="119"/>
        <end position="152"/>
    </location>
</feature>
<dbReference type="InterPro" id="IPR029787">
    <property type="entry name" value="Nucleotide_cyclase"/>
</dbReference>
<dbReference type="PROSITE" id="PS50887">
    <property type="entry name" value="GGDEF"/>
    <property type="match status" value="1"/>
</dbReference>
<proteinExistence type="predicted"/>
<gene>
    <name evidence="3" type="ordered locus">Acid345_0583</name>
</gene>
<dbReference type="InterPro" id="IPR011990">
    <property type="entry name" value="TPR-like_helical_dom_sf"/>
</dbReference>
<dbReference type="OrthoDB" id="127119at2"/>
<dbReference type="InterPro" id="IPR000160">
    <property type="entry name" value="GGDEF_dom"/>
</dbReference>
<dbReference type="EMBL" id="CP000360">
    <property type="protein sequence ID" value="ABF39588.1"/>
    <property type="molecule type" value="Genomic_DNA"/>
</dbReference>
<dbReference type="AlphaFoldDB" id="Q1IU62"/>
<evidence type="ECO:0000313" key="4">
    <source>
        <dbReference type="Proteomes" id="UP000002432"/>
    </source>
</evidence>
<dbReference type="InterPro" id="IPR003018">
    <property type="entry name" value="GAF"/>
</dbReference>
<reference evidence="3 4" key="1">
    <citation type="journal article" date="2009" name="Appl. Environ. Microbiol.">
        <title>Three genomes from the phylum Acidobacteria provide insight into the lifestyles of these microorganisms in soils.</title>
        <authorList>
            <person name="Ward N.L."/>
            <person name="Challacombe J.F."/>
            <person name="Janssen P.H."/>
            <person name="Henrissat B."/>
            <person name="Coutinho P.M."/>
            <person name="Wu M."/>
            <person name="Xie G."/>
            <person name="Haft D.H."/>
            <person name="Sait M."/>
            <person name="Badger J."/>
            <person name="Barabote R.D."/>
            <person name="Bradley B."/>
            <person name="Brettin T.S."/>
            <person name="Brinkac L.M."/>
            <person name="Bruce D."/>
            <person name="Creasy T."/>
            <person name="Daugherty S.C."/>
            <person name="Davidsen T.M."/>
            <person name="DeBoy R.T."/>
            <person name="Detter J.C."/>
            <person name="Dodson R.J."/>
            <person name="Durkin A.S."/>
            <person name="Ganapathy A."/>
            <person name="Gwinn-Giglio M."/>
            <person name="Han C.S."/>
            <person name="Khouri H."/>
            <person name="Kiss H."/>
            <person name="Kothari S.P."/>
            <person name="Madupu R."/>
            <person name="Nelson K.E."/>
            <person name="Nelson W.C."/>
            <person name="Paulsen I."/>
            <person name="Penn K."/>
            <person name="Ren Q."/>
            <person name="Rosovitz M.J."/>
            <person name="Selengut J.D."/>
            <person name="Shrivastava S."/>
            <person name="Sullivan S.A."/>
            <person name="Tapia R."/>
            <person name="Thompson L.S."/>
            <person name="Watkins K.L."/>
            <person name="Yang Q."/>
            <person name="Yu C."/>
            <person name="Zafar N."/>
            <person name="Zhou L."/>
            <person name="Kuske C.R."/>
        </authorList>
    </citation>
    <scope>NUCLEOTIDE SEQUENCE [LARGE SCALE GENOMIC DNA]</scope>
    <source>
        <strain evidence="3 4">Ellin345</strain>
    </source>
</reference>
<dbReference type="Pfam" id="PF01590">
    <property type="entry name" value="GAF"/>
    <property type="match status" value="1"/>
</dbReference>
<dbReference type="eggNOG" id="COG0457">
    <property type="taxonomic scope" value="Bacteria"/>
</dbReference>
<dbReference type="Gene3D" id="1.25.40.10">
    <property type="entry name" value="Tetratricopeptide repeat domain"/>
    <property type="match status" value="2"/>
</dbReference>
<evidence type="ECO:0000259" key="2">
    <source>
        <dbReference type="PROSITE" id="PS50887"/>
    </source>
</evidence>